<dbReference type="EMBL" id="JBCNJP010000008">
    <property type="protein sequence ID" value="KAK9074032.1"/>
    <property type="molecule type" value="Genomic_DNA"/>
</dbReference>
<proteinExistence type="predicted"/>
<name>A0AAP0DJV2_9ASTR</name>
<sequence>MRGGAHERRMNKLAAAQHKAEEKWAAAKARKKREAANAEEHAEYIYFKDDPDLYVFPKLKYVGIELWQMPLHQLIQPDINCSVCSFPAFNMLL</sequence>
<dbReference type="Proteomes" id="UP001408789">
    <property type="component" value="Unassembled WGS sequence"/>
</dbReference>
<reference evidence="1 2" key="1">
    <citation type="submission" date="2024-04" db="EMBL/GenBank/DDBJ databases">
        <title>The reference genome of an endangered Asteraceae, Deinandra increscens subsp. villosa, native to the Central Coast of California.</title>
        <authorList>
            <person name="Guilliams M."/>
            <person name="Hasenstab-Lehman K."/>
            <person name="Meyer R."/>
            <person name="Mcevoy S."/>
        </authorList>
    </citation>
    <scope>NUCLEOTIDE SEQUENCE [LARGE SCALE GENOMIC DNA]</scope>
    <source>
        <tissue evidence="1">Leaf</tissue>
    </source>
</reference>
<organism evidence="1 2">
    <name type="scientific">Deinandra increscens subsp. villosa</name>
    <dbReference type="NCBI Taxonomy" id="3103831"/>
    <lineage>
        <taxon>Eukaryota</taxon>
        <taxon>Viridiplantae</taxon>
        <taxon>Streptophyta</taxon>
        <taxon>Embryophyta</taxon>
        <taxon>Tracheophyta</taxon>
        <taxon>Spermatophyta</taxon>
        <taxon>Magnoliopsida</taxon>
        <taxon>eudicotyledons</taxon>
        <taxon>Gunneridae</taxon>
        <taxon>Pentapetalae</taxon>
        <taxon>asterids</taxon>
        <taxon>campanulids</taxon>
        <taxon>Asterales</taxon>
        <taxon>Asteraceae</taxon>
        <taxon>Asteroideae</taxon>
        <taxon>Heliantheae alliance</taxon>
        <taxon>Madieae</taxon>
        <taxon>Madiinae</taxon>
        <taxon>Deinandra</taxon>
    </lineage>
</organism>
<gene>
    <name evidence="1" type="ORF">SSX86_006627</name>
</gene>
<comment type="caution">
    <text evidence="1">The sequence shown here is derived from an EMBL/GenBank/DDBJ whole genome shotgun (WGS) entry which is preliminary data.</text>
</comment>
<evidence type="ECO:0000313" key="1">
    <source>
        <dbReference type="EMBL" id="KAK9074032.1"/>
    </source>
</evidence>
<accession>A0AAP0DJV2</accession>
<keyword evidence="2" id="KW-1185">Reference proteome</keyword>
<protein>
    <submittedName>
        <fullName evidence="1">Uncharacterized protein</fullName>
    </submittedName>
</protein>
<evidence type="ECO:0000313" key="2">
    <source>
        <dbReference type="Proteomes" id="UP001408789"/>
    </source>
</evidence>
<dbReference type="AlphaFoldDB" id="A0AAP0DJV2"/>